<accession>A0A4R1EUR2</accession>
<reference evidence="2 3" key="1">
    <citation type="submission" date="2019-03" db="EMBL/GenBank/DDBJ databases">
        <title>Genomic Encyclopedia of Type Strains, Phase IV (KMG-IV): sequencing the most valuable type-strain genomes for metagenomic binning, comparative biology and taxonomic classification.</title>
        <authorList>
            <person name="Goeker M."/>
        </authorList>
    </citation>
    <scope>NUCLEOTIDE SEQUENCE [LARGE SCALE GENOMIC DNA]</scope>
    <source>
        <strain evidence="2 3">DSM 24830</strain>
    </source>
</reference>
<feature type="transmembrane region" description="Helical" evidence="1">
    <location>
        <begin position="25"/>
        <end position="50"/>
    </location>
</feature>
<feature type="transmembrane region" description="Helical" evidence="1">
    <location>
        <begin position="136"/>
        <end position="156"/>
    </location>
</feature>
<proteinExistence type="predicted"/>
<organism evidence="2 3">
    <name type="scientific">Cocleimonas flava</name>
    <dbReference type="NCBI Taxonomy" id="634765"/>
    <lineage>
        <taxon>Bacteria</taxon>
        <taxon>Pseudomonadati</taxon>
        <taxon>Pseudomonadota</taxon>
        <taxon>Gammaproteobacteria</taxon>
        <taxon>Thiotrichales</taxon>
        <taxon>Thiotrichaceae</taxon>
        <taxon>Cocleimonas</taxon>
    </lineage>
</organism>
<keyword evidence="3" id="KW-1185">Reference proteome</keyword>
<dbReference type="RefSeq" id="WP_207907098.1">
    <property type="nucleotide sequence ID" value="NZ_BAAAFU010000001.1"/>
</dbReference>
<protein>
    <submittedName>
        <fullName evidence="2">Uncharacterized protein</fullName>
    </submittedName>
</protein>
<evidence type="ECO:0000313" key="2">
    <source>
        <dbReference type="EMBL" id="TCJ85003.1"/>
    </source>
</evidence>
<evidence type="ECO:0000256" key="1">
    <source>
        <dbReference type="SAM" id="Phobius"/>
    </source>
</evidence>
<feature type="transmembrane region" description="Helical" evidence="1">
    <location>
        <begin position="62"/>
        <end position="83"/>
    </location>
</feature>
<keyword evidence="1" id="KW-0812">Transmembrane</keyword>
<dbReference type="Proteomes" id="UP000294887">
    <property type="component" value="Unassembled WGS sequence"/>
</dbReference>
<feature type="transmembrane region" description="Helical" evidence="1">
    <location>
        <begin position="104"/>
        <end position="124"/>
    </location>
</feature>
<name>A0A4R1EUR2_9GAMM</name>
<keyword evidence="1" id="KW-0472">Membrane</keyword>
<gene>
    <name evidence="2" type="ORF">EV695_2968</name>
</gene>
<dbReference type="EMBL" id="SMFQ01000004">
    <property type="protein sequence ID" value="TCJ85003.1"/>
    <property type="molecule type" value="Genomic_DNA"/>
</dbReference>
<dbReference type="AlphaFoldDB" id="A0A4R1EUR2"/>
<evidence type="ECO:0000313" key="3">
    <source>
        <dbReference type="Proteomes" id="UP000294887"/>
    </source>
</evidence>
<keyword evidence="1" id="KW-1133">Transmembrane helix</keyword>
<comment type="caution">
    <text evidence="2">The sequence shown here is derived from an EMBL/GenBank/DDBJ whole genome shotgun (WGS) entry which is preliminary data.</text>
</comment>
<sequence length="193" mass="21253">MNNNSENKQKQLAEKSRGGFSIRSLFAGAFSFLFFVLSGLIAISMLVMVGESIIAGEEFMPVILKSINTGIIALAVFELALVINQEYRLDKGEHNVITSLRRTLPRFIGTVCVALSLEGLIMVIKYSQLDMAGNLYYPVAIIISTAILLAALGLFLKLLPEPTQRQNEVKLVTVPSNNSLDREKADFPVPTYN</sequence>